<reference evidence="2" key="1">
    <citation type="journal article" date="2024" name="IScience">
        <title>Strigolactones Initiate the Formation of Haustorium-like Structures in Castilleja.</title>
        <authorList>
            <person name="Buerger M."/>
            <person name="Peterson D."/>
            <person name="Chory J."/>
        </authorList>
    </citation>
    <scope>NUCLEOTIDE SEQUENCE [LARGE SCALE GENOMIC DNA]</scope>
</reference>
<evidence type="ECO:0000313" key="2">
    <source>
        <dbReference type="Proteomes" id="UP001632038"/>
    </source>
</evidence>
<comment type="caution">
    <text evidence="1">The sequence shown here is derived from an EMBL/GenBank/DDBJ whole genome shotgun (WGS) entry which is preliminary data.</text>
</comment>
<gene>
    <name evidence="1" type="ORF">CASFOL_007275</name>
</gene>
<sequence>MGKFALFEVIHRSESTTAVRRFNVSRLSEDEEVLEQYELKYLTKEEEADAGSRCKALEPSKRRRIV</sequence>
<organism evidence="1 2">
    <name type="scientific">Castilleja foliolosa</name>
    <dbReference type="NCBI Taxonomy" id="1961234"/>
    <lineage>
        <taxon>Eukaryota</taxon>
        <taxon>Viridiplantae</taxon>
        <taxon>Streptophyta</taxon>
        <taxon>Embryophyta</taxon>
        <taxon>Tracheophyta</taxon>
        <taxon>Spermatophyta</taxon>
        <taxon>Magnoliopsida</taxon>
        <taxon>eudicotyledons</taxon>
        <taxon>Gunneridae</taxon>
        <taxon>Pentapetalae</taxon>
        <taxon>asterids</taxon>
        <taxon>lamiids</taxon>
        <taxon>Lamiales</taxon>
        <taxon>Orobanchaceae</taxon>
        <taxon>Pedicularideae</taxon>
        <taxon>Castillejinae</taxon>
        <taxon>Castilleja</taxon>
    </lineage>
</organism>
<dbReference type="EMBL" id="JAVIJP010000007">
    <property type="protein sequence ID" value="KAL3650872.1"/>
    <property type="molecule type" value="Genomic_DNA"/>
</dbReference>
<protein>
    <submittedName>
        <fullName evidence="1">Uncharacterized protein</fullName>
    </submittedName>
</protein>
<name>A0ABD3EAU1_9LAMI</name>
<proteinExistence type="predicted"/>
<dbReference type="Proteomes" id="UP001632038">
    <property type="component" value="Unassembled WGS sequence"/>
</dbReference>
<accession>A0ABD3EAU1</accession>
<dbReference type="AlphaFoldDB" id="A0ABD3EAU1"/>
<keyword evidence="2" id="KW-1185">Reference proteome</keyword>
<evidence type="ECO:0000313" key="1">
    <source>
        <dbReference type="EMBL" id="KAL3650872.1"/>
    </source>
</evidence>